<dbReference type="GO" id="GO:0003700">
    <property type="term" value="F:DNA-binding transcription factor activity"/>
    <property type="evidence" value="ECO:0007669"/>
    <property type="project" value="InterPro"/>
</dbReference>
<sequence>MTKESLPALDDILKALSNPVRLKILRGLRTPAENFPGQEHPYEWGVCANKIETICGLSQSSVSGHLSILHQAGLVTAKKVGQWIFYQRNEAAIAQFLADLKDNL</sequence>
<dbReference type="OrthoDB" id="9790747at2"/>
<evidence type="ECO:0000259" key="4">
    <source>
        <dbReference type="PROSITE" id="PS50987"/>
    </source>
</evidence>
<evidence type="ECO:0000313" key="5">
    <source>
        <dbReference type="EMBL" id="GAN80260.1"/>
    </source>
</evidence>
<dbReference type="AlphaFoldDB" id="A0A0D6PET6"/>
<reference evidence="5 6" key="1">
    <citation type="submission" date="2012-11" db="EMBL/GenBank/DDBJ databases">
        <title>Whole genome sequence of Acidocella aminolytica 101 = DSM 11237.</title>
        <authorList>
            <person name="Azuma Y."/>
            <person name="Higashiura N."/>
            <person name="Hirakawa H."/>
            <person name="Matsushita K."/>
        </authorList>
    </citation>
    <scope>NUCLEOTIDE SEQUENCE [LARGE SCALE GENOMIC DNA]</scope>
    <source>
        <strain evidence="6">101 / DSM 11237</strain>
    </source>
</reference>
<organism evidence="5 6">
    <name type="scientific">Acidocella aminolytica 101 = DSM 11237</name>
    <dbReference type="NCBI Taxonomy" id="1120923"/>
    <lineage>
        <taxon>Bacteria</taxon>
        <taxon>Pseudomonadati</taxon>
        <taxon>Pseudomonadota</taxon>
        <taxon>Alphaproteobacteria</taxon>
        <taxon>Acetobacterales</taxon>
        <taxon>Acidocellaceae</taxon>
        <taxon>Acidocella</taxon>
    </lineage>
</organism>
<evidence type="ECO:0000256" key="1">
    <source>
        <dbReference type="ARBA" id="ARBA00023015"/>
    </source>
</evidence>
<keyword evidence="2" id="KW-0238">DNA-binding</keyword>
<comment type="caution">
    <text evidence="5">The sequence shown here is derived from an EMBL/GenBank/DDBJ whole genome shotgun (WGS) entry which is preliminary data.</text>
</comment>
<dbReference type="Pfam" id="PF01022">
    <property type="entry name" value="HTH_5"/>
    <property type="match status" value="1"/>
</dbReference>
<name>A0A0D6PET6_9PROT</name>
<dbReference type="Proteomes" id="UP000032668">
    <property type="component" value="Unassembled WGS sequence"/>
</dbReference>
<keyword evidence="6" id="KW-1185">Reference proteome</keyword>
<dbReference type="InterPro" id="IPR036388">
    <property type="entry name" value="WH-like_DNA-bd_sf"/>
</dbReference>
<protein>
    <submittedName>
        <fullName evidence="5">Transcriptional regulator ArsR</fullName>
    </submittedName>
</protein>
<dbReference type="InterPro" id="IPR036390">
    <property type="entry name" value="WH_DNA-bd_sf"/>
</dbReference>
<keyword evidence="1" id="KW-0805">Transcription regulation</keyword>
<feature type="domain" description="HTH arsR-type" evidence="4">
    <location>
        <begin position="1"/>
        <end position="104"/>
    </location>
</feature>
<evidence type="ECO:0000313" key="6">
    <source>
        <dbReference type="Proteomes" id="UP000032668"/>
    </source>
</evidence>
<dbReference type="SMART" id="SM00418">
    <property type="entry name" value="HTH_ARSR"/>
    <property type="match status" value="1"/>
</dbReference>
<dbReference type="EMBL" id="BANC01000041">
    <property type="protein sequence ID" value="GAN80260.1"/>
    <property type="molecule type" value="Genomic_DNA"/>
</dbReference>
<dbReference type="GO" id="GO:0003677">
    <property type="term" value="F:DNA binding"/>
    <property type="evidence" value="ECO:0007669"/>
    <property type="project" value="UniProtKB-KW"/>
</dbReference>
<keyword evidence="3" id="KW-0804">Transcription</keyword>
<dbReference type="Gene3D" id="1.10.10.10">
    <property type="entry name" value="Winged helix-like DNA-binding domain superfamily/Winged helix DNA-binding domain"/>
    <property type="match status" value="1"/>
</dbReference>
<evidence type="ECO:0000256" key="2">
    <source>
        <dbReference type="ARBA" id="ARBA00023125"/>
    </source>
</evidence>
<proteinExistence type="predicted"/>
<dbReference type="STRING" id="1120923.SAMN02746095_01604"/>
<dbReference type="InterPro" id="IPR051081">
    <property type="entry name" value="HTH_MetalResp_TranReg"/>
</dbReference>
<accession>A0A0D6PET6</accession>
<gene>
    <name evidence="5" type="ORF">Aam_041_027</name>
</gene>
<dbReference type="InterPro" id="IPR011991">
    <property type="entry name" value="ArsR-like_HTH"/>
</dbReference>
<dbReference type="RefSeq" id="WP_048878683.1">
    <property type="nucleotide sequence ID" value="NZ_BAPR01000436.1"/>
</dbReference>
<evidence type="ECO:0000256" key="3">
    <source>
        <dbReference type="ARBA" id="ARBA00023163"/>
    </source>
</evidence>
<dbReference type="PROSITE" id="PS50987">
    <property type="entry name" value="HTH_ARSR_2"/>
    <property type="match status" value="1"/>
</dbReference>
<dbReference type="CDD" id="cd00090">
    <property type="entry name" value="HTH_ARSR"/>
    <property type="match status" value="1"/>
</dbReference>
<dbReference type="InterPro" id="IPR001845">
    <property type="entry name" value="HTH_ArsR_DNA-bd_dom"/>
</dbReference>
<dbReference type="SUPFAM" id="SSF46785">
    <property type="entry name" value="Winged helix' DNA-binding domain"/>
    <property type="match status" value="1"/>
</dbReference>
<dbReference type="PANTHER" id="PTHR33154">
    <property type="entry name" value="TRANSCRIPTIONAL REGULATOR, ARSR FAMILY"/>
    <property type="match status" value="1"/>
</dbReference>
<dbReference type="PANTHER" id="PTHR33154:SF33">
    <property type="entry name" value="TRANSCRIPTIONAL REPRESSOR SDPR"/>
    <property type="match status" value="1"/>
</dbReference>